<accession>A0A7D5QHY1</accession>
<dbReference type="InterPro" id="IPR009845">
    <property type="entry name" value="DUF1405"/>
</dbReference>
<feature type="transmembrane region" description="Helical" evidence="2">
    <location>
        <begin position="126"/>
        <end position="142"/>
    </location>
</feature>
<feature type="compositionally biased region" description="Pro residues" evidence="1">
    <location>
        <begin position="57"/>
        <end position="66"/>
    </location>
</feature>
<feature type="transmembrane region" description="Helical" evidence="2">
    <location>
        <begin position="198"/>
        <end position="221"/>
    </location>
</feature>
<evidence type="ECO:0000313" key="4">
    <source>
        <dbReference type="Proteomes" id="UP000509626"/>
    </source>
</evidence>
<feature type="transmembrane region" description="Helical" evidence="2">
    <location>
        <begin position="154"/>
        <end position="178"/>
    </location>
</feature>
<protein>
    <submittedName>
        <fullName evidence="3">DUF1405 domain-containing protein</fullName>
    </submittedName>
</protein>
<organism evidence="3 4">
    <name type="scientific">Halorarum salinum</name>
    <dbReference type="NCBI Taxonomy" id="2743089"/>
    <lineage>
        <taxon>Archaea</taxon>
        <taxon>Methanobacteriati</taxon>
        <taxon>Methanobacteriota</taxon>
        <taxon>Stenosarchaea group</taxon>
        <taxon>Halobacteria</taxon>
        <taxon>Halobacteriales</taxon>
        <taxon>Haloferacaceae</taxon>
        <taxon>Halorarum</taxon>
    </lineage>
</organism>
<name>A0A7D5QHY1_9EURY</name>
<evidence type="ECO:0000256" key="2">
    <source>
        <dbReference type="SAM" id="Phobius"/>
    </source>
</evidence>
<keyword evidence="2" id="KW-0812">Transmembrane</keyword>
<dbReference type="Pfam" id="PF07187">
    <property type="entry name" value="DUF1405"/>
    <property type="match status" value="1"/>
</dbReference>
<proteinExistence type="predicted"/>
<feature type="region of interest" description="Disordered" evidence="1">
    <location>
        <begin position="29"/>
        <end position="67"/>
    </location>
</feature>
<dbReference type="KEGG" id="halu:HUG12_16710"/>
<dbReference type="AlphaFoldDB" id="A0A7D5QHY1"/>
<reference evidence="3 4" key="1">
    <citation type="submission" date="2020-06" db="EMBL/GenBank/DDBJ databases">
        <title>NJ-3-1, isolated from saline soil.</title>
        <authorList>
            <person name="Cui H.L."/>
            <person name="Shi X."/>
        </authorList>
    </citation>
    <scope>NUCLEOTIDE SEQUENCE [LARGE SCALE GENOMIC DNA]</scope>
    <source>
        <strain evidence="3 4">NJ-3-1</strain>
    </source>
</reference>
<dbReference type="EMBL" id="CP058579">
    <property type="protein sequence ID" value="QLG63283.1"/>
    <property type="molecule type" value="Genomic_DNA"/>
</dbReference>
<feature type="transmembrane region" description="Helical" evidence="2">
    <location>
        <begin position="85"/>
        <end position="106"/>
    </location>
</feature>
<evidence type="ECO:0000256" key="1">
    <source>
        <dbReference type="SAM" id="MobiDB-lite"/>
    </source>
</evidence>
<gene>
    <name evidence="3" type="ORF">HUG12_16710</name>
</gene>
<keyword evidence="2" id="KW-0472">Membrane</keyword>
<keyword evidence="4" id="KW-1185">Reference proteome</keyword>
<feature type="transmembrane region" description="Helical" evidence="2">
    <location>
        <begin position="264"/>
        <end position="285"/>
    </location>
</feature>
<evidence type="ECO:0000313" key="3">
    <source>
        <dbReference type="EMBL" id="QLG63283.1"/>
    </source>
</evidence>
<dbReference type="Proteomes" id="UP000509626">
    <property type="component" value="Chromosome"/>
</dbReference>
<sequence>MSHDRGRFGIDTRSGAGYAWEAGRPVLPRDASSARDANPSKRYGVGELERSGTGRAIPPPSEPAGVPPDEFVPRDLAAFYLTTPWTVALLLLANGLAFLVGVRYYVETLPAVPTYAWPLYGDSPTAVALGTLVLAAVIPFAGRRLADVPRNRLLDALVTLAVVWLLKTGAWTFLALNVPLVRPDLPADLYVGFGPDSLWAYWGILLTHLAFLLWAGVLAHVGRTSRRLLAGALVLALANDLFDYGFLLGLPLANYPPVRYEPGWLLAAGSVAASLAAVAVAARLLPRRDAAGPGRVESRTP</sequence>
<dbReference type="OrthoDB" id="304519at2157"/>
<feature type="transmembrane region" description="Helical" evidence="2">
    <location>
        <begin position="228"/>
        <end position="252"/>
    </location>
</feature>
<keyword evidence="2" id="KW-1133">Transmembrane helix</keyword>